<keyword evidence="1" id="KW-1133">Transmembrane helix</keyword>
<evidence type="ECO:0000256" key="1">
    <source>
        <dbReference type="SAM" id="Phobius"/>
    </source>
</evidence>
<protein>
    <submittedName>
        <fullName evidence="2">Uncharacterized protein</fullName>
    </submittedName>
</protein>
<reference evidence="2" key="1">
    <citation type="submission" date="2022-07" db="EMBL/GenBank/DDBJ databases">
        <title>Genome Sequence of Physisporinus lineatus.</title>
        <authorList>
            <person name="Buettner E."/>
        </authorList>
    </citation>
    <scope>NUCLEOTIDE SEQUENCE</scope>
    <source>
        <strain evidence="2">VT162</strain>
    </source>
</reference>
<keyword evidence="1" id="KW-0472">Membrane</keyword>
<sequence length="177" mass="19659">MAGLNGLRGLFYVIVWLFAVVLLGLTAHRLKYTTRLPAGDPLNDGQSFYDPIIAELLATSALTIIWVPFVVHVLSGRADYGFYGTFFGESLGLFCLFVLYLVGAIIATVRSPLSRLDPFSSDREFLVAFLGRPRVVSRIHPMQSAHGHRGVLLDVLDRRVYSAFYQRHLLNSASVVS</sequence>
<dbReference type="Proteomes" id="UP001212997">
    <property type="component" value="Unassembled WGS sequence"/>
</dbReference>
<evidence type="ECO:0000313" key="3">
    <source>
        <dbReference type="Proteomes" id="UP001212997"/>
    </source>
</evidence>
<feature type="transmembrane region" description="Helical" evidence="1">
    <location>
        <begin position="91"/>
        <end position="109"/>
    </location>
</feature>
<dbReference type="EMBL" id="JANAWD010000252">
    <property type="protein sequence ID" value="KAJ3482882.1"/>
    <property type="molecule type" value="Genomic_DNA"/>
</dbReference>
<organism evidence="2 3">
    <name type="scientific">Meripilus lineatus</name>
    <dbReference type="NCBI Taxonomy" id="2056292"/>
    <lineage>
        <taxon>Eukaryota</taxon>
        <taxon>Fungi</taxon>
        <taxon>Dikarya</taxon>
        <taxon>Basidiomycota</taxon>
        <taxon>Agaricomycotina</taxon>
        <taxon>Agaricomycetes</taxon>
        <taxon>Polyporales</taxon>
        <taxon>Meripilaceae</taxon>
        <taxon>Meripilus</taxon>
    </lineage>
</organism>
<proteinExistence type="predicted"/>
<gene>
    <name evidence="2" type="ORF">NLI96_g6677</name>
</gene>
<dbReference type="AlphaFoldDB" id="A0AAD5YHV9"/>
<feature type="transmembrane region" description="Helical" evidence="1">
    <location>
        <begin position="6"/>
        <end position="27"/>
    </location>
</feature>
<comment type="caution">
    <text evidence="2">The sequence shown here is derived from an EMBL/GenBank/DDBJ whole genome shotgun (WGS) entry which is preliminary data.</text>
</comment>
<keyword evidence="1" id="KW-0812">Transmembrane</keyword>
<evidence type="ECO:0000313" key="2">
    <source>
        <dbReference type="EMBL" id="KAJ3482882.1"/>
    </source>
</evidence>
<name>A0AAD5YHV9_9APHY</name>
<accession>A0AAD5YHV9</accession>
<keyword evidence="3" id="KW-1185">Reference proteome</keyword>
<feature type="transmembrane region" description="Helical" evidence="1">
    <location>
        <begin position="48"/>
        <end position="71"/>
    </location>
</feature>